<evidence type="ECO:0000313" key="2">
    <source>
        <dbReference type="EMBL" id="GLR91082.1"/>
    </source>
</evidence>
<feature type="compositionally biased region" description="Basic and acidic residues" evidence="1">
    <location>
        <begin position="73"/>
        <end position="85"/>
    </location>
</feature>
<gene>
    <name evidence="2" type="ORF">GCM10007857_77980</name>
</gene>
<reference evidence="3" key="1">
    <citation type="journal article" date="2019" name="Int. J. Syst. Evol. Microbiol.">
        <title>The Global Catalogue of Microorganisms (GCM) 10K type strain sequencing project: providing services to taxonomists for standard genome sequencing and annotation.</title>
        <authorList>
            <consortium name="The Broad Institute Genomics Platform"/>
            <consortium name="The Broad Institute Genome Sequencing Center for Infectious Disease"/>
            <person name="Wu L."/>
            <person name="Ma J."/>
        </authorList>
    </citation>
    <scope>NUCLEOTIDE SEQUENCE [LARGE SCALE GENOMIC DNA]</scope>
    <source>
        <strain evidence="3">NBRC 102520</strain>
    </source>
</reference>
<name>A0ABQ6BFZ0_9BRAD</name>
<keyword evidence="3" id="KW-1185">Reference proteome</keyword>
<evidence type="ECO:0000313" key="3">
    <source>
        <dbReference type="Proteomes" id="UP001156905"/>
    </source>
</evidence>
<accession>A0ABQ6BFZ0</accession>
<organism evidence="2 3">
    <name type="scientific">Bradyrhizobium iriomotense</name>
    <dbReference type="NCBI Taxonomy" id="441950"/>
    <lineage>
        <taxon>Bacteria</taxon>
        <taxon>Pseudomonadati</taxon>
        <taxon>Pseudomonadota</taxon>
        <taxon>Alphaproteobacteria</taxon>
        <taxon>Hyphomicrobiales</taxon>
        <taxon>Nitrobacteraceae</taxon>
        <taxon>Bradyrhizobium</taxon>
    </lineage>
</organism>
<protein>
    <submittedName>
        <fullName evidence="2">Uncharacterized protein</fullName>
    </submittedName>
</protein>
<comment type="caution">
    <text evidence="2">The sequence shown here is derived from an EMBL/GenBank/DDBJ whole genome shotgun (WGS) entry which is preliminary data.</text>
</comment>
<dbReference type="EMBL" id="BSOW01000041">
    <property type="protein sequence ID" value="GLR91082.1"/>
    <property type="molecule type" value="Genomic_DNA"/>
</dbReference>
<proteinExistence type="predicted"/>
<dbReference type="Proteomes" id="UP001156905">
    <property type="component" value="Unassembled WGS sequence"/>
</dbReference>
<feature type="region of interest" description="Disordered" evidence="1">
    <location>
        <begin position="62"/>
        <end position="85"/>
    </location>
</feature>
<sequence>MYDIAEREQIFGEIGAVLSGDAGDQSDTLSHAKNLVPNSISGSFASRWADTRDREAAPRPLFLGRIGRPGQPRQERRVSMELEAF</sequence>
<evidence type="ECO:0000256" key="1">
    <source>
        <dbReference type="SAM" id="MobiDB-lite"/>
    </source>
</evidence>